<evidence type="ECO:0000256" key="2">
    <source>
        <dbReference type="ARBA" id="ARBA00022692"/>
    </source>
</evidence>
<comment type="subcellular location">
    <subcellularLocation>
        <location evidence="1">Membrane</location>
        <topology evidence="1">Multi-pass membrane protein</topology>
    </subcellularLocation>
</comment>
<dbReference type="Pfam" id="PF06271">
    <property type="entry name" value="RDD"/>
    <property type="match status" value="1"/>
</dbReference>
<evidence type="ECO:0000256" key="1">
    <source>
        <dbReference type="ARBA" id="ARBA00004141"/>
    </source>
</evidence>
<evidence type="ECO:0000313" key="7">
    <source>
        <dbReference type="EMBL" id="SKB29453.1"/>
    </source>
</evidence>
<proteinExistence type="predicted"/>
<accession>A0A1T5A475</accession>
<dbReference type="KEGG" id="asx:CDL62_06860"/>
<organism evidence="7 8">
    <name type="scientific">Alkalitalea saponilacus</name>
    <dbReference type="NCBI Taxonomy" id="889453"/>
    <lineage>
        <taxon>Bacteria</taxon>
        <taxon>Pseudomonadati</taxon>
        <taxon>Bacteroidota</taxon>
        <taxon>Bacteroidia</taxon>
        <taxon>Marinilabiliales</taxon>
        <taxon>Marinilabiliaceae</taxon>
        <taxon>Alkalitalea</taxon>
    </lineage>
</organism>
<feature type="domain" description="RDD" evidence="6">
    <location>
        <begin position="19"/>
        <end position="139"/>
    </location>
</feature>
<keyword evidence="8" id="KW-1185">Reference proteome</keyword>
<dbReference type="EMBL" id="FUYV01000001">
    <property type="protein sequence ID" value="SKB29453.1"/>
    <property type="molecule type" value="Genomic_DNA"/>
</dbReference>
<sequence length="243" mass="27623">METFNLNTSQNVDLQYQIASLGDRILAYLLDALFIGSYFLFLLLIFSSNLSDLGGWFLLFFIPVIFYHLLFEMVFNGQSPGKMIMRIKVVKTDGSHLTFGACFIRWIFRIIDVSLMAGAIAVLIIIINGKGQRIGDIAASTTVLRIHKKKSMTSSPFMNIEKSYTPHFHQAELLSDKDILVVKEVLEVYRKSPDNKSNHVILLKTREAISKKMAVTSDMTDVQFLYAIVKDYNSIHMREPANV</sequence>
<dbReference type="InterPro" id="IPR010432">
    <property type="entry name" value="RDD"/>
</dbReference>
<dbReference type="PANTHER" id="PTHR38480">
    <property type="entry name" value="SLR0254 PROTEIN"/>
    <property type="match status" value="1"/>
</dbReference>
<feature type="transmembrane region" description="Helical" evidence="5">
    <location>
        <begin position="25"/>
        <end position="46"/>
    </location>
</feature>
<feature type="transmembrane region" description="Helical" evidence="5">
    <location>
        <begin position="106"/>
        <end position="127"/>
    </location>
</feature>
<evidence type="ECO:0000256" key="5">
    <source>
        <dbReference type="SAM" id="Phobius"/>
    </source>
</evidence>
<feature type="transmembrane region" description="Helical" evidence="5">
    <location>
        <begin position="53"/>
        <end position="71"/>
    </location>
</feature>
<dbReference type="Proteomes" id="UP000191055">
    <property type="component" value="Unassembled WGS sequence"/>
</dbReference>
<dbReference type="RefSeq" id="WP_079555864.1">
    <property type="nucleotide sequence ID" value="NZ_CP021904.1"/>
</dbReference>
<dbReference type="OrthoDB" id="9814143at2"/>
<dbReference type="STRING" id="889453.SAMN03080601_00065"/>
<evidence type="ECO:0000256" key="4">
    <source>
        <dbReference type="ARBA" id="ARBA00023136"/>
    </source>
</evidence>
<protein>
    <submittedName>
        <fullName evidence="7">Uncharacterized membrane protein YckC, RDD family</fullName>
    </submittedName>
</protein>
<dbReference type="PANTHER" id="PTHR38480:SF1">
    <property type="entry name" value="SLR0254 PROTEIN"/>
    <property type="match status" value="1"/>
</dbReference>
<reference evidence="7 8" key="1">
    <citation type="submission" date="2017-02" db="EMBL/GenBank/DDBJ databases">
        <authorList>
            <person name="Peterson S.W."/>
        </authorList>
    </citation>
    <scope>NUCLEOTIDE SEQUENCE [LARGE SCALE GENOMIC DNA]</scope>
    <source>
        <strain evidence="7 8">DSM 24412</strain>
    </source>
</reference>
<dbReference type="AlphaFoldDB" id="A0A1T5A475"/>
<keyword evidence="2 5" id="KW-0812">Transmembrane</keyword>
<keyword evidence="4 5" id="KW-0472">Membrane</keyword>
<evidence type="ECO:0000313" key="8">
    <source>
        <dbReference type="Proteomes" id="UP000191055"/>
    </source>
</evidence>
<evidence type="ECO:0000259" key="6">
    <source>
        <dbReference type="Pfam" id="PF06271"/>
    </source>
</evidence>
<name>A0A1T5A475_9BACT</name>
<keyword evidence="3 5" id="KW-1133">Transmembrane helix</keyword>
<dbReference type="GO" id="GO:0016020">
    <property type="term" value="C:membrane"/>
    <property type="evidence" value="ECO:0007669"/>
    <property type="project" value="UniProtKB-SubCell"/>
</dbReference>
<gene>
    <name evidence="7" type="ORF">SAMN03080601_00065</name>
</gene>
<evidence type="ECO:0000256" key="3">
    <source>
        <dbReference type="ARBA" id="ARBA00022989"/>
    </source>
</evidence>